<evidence type="ECO:0000313" key="8">
    <source>
        <dbReference type="Proteomes" id="UP000001593"/>
    </source>
</evidence>
<name>A7RHW5_NEMVE</name>
<dbReference type="Proteomes" id="UP000001593">
    <property type="component" value="Unassembled WGS sequence"/>
</dbReference>
<sequence>PYEVELKADKRYSWCRCGLSKKQPFCDGSHKGSGIAPERFRPTQDNPLAFLCGCKQTGTPPYCDGTHASPMVEMAEIGQPME</sequence>
<dbReference type="GO" id="GO:0046872">
    <property type="term" value="F:metal ion binding"/>
    <property type="evidence" value="ECO:0007669"/>
    <property type="project" value="UniProtKB-KW"/>
</dbReference>
<keyword evidence="4" id="KW-0411">Iron-sulfur</keyword>
<dbReference type="SMART" id="SM00704">
    <property type="entry name" value="ZnF_CDGSH"/>
    <property type="match status" value="2"/>
</dbReference>
<feature type="domain" description="Iron-binding zinc finger CDGSH type" evidence="6">
    <location>
        <begin position="1"/>
        <end position="36"/>
    </location>
</feature>
<dbReference type="OrthoDB" id="15717at2759"/>
<dbReference type="KEGG" id="nve:5521304"/>
<comment type="cofactor">
    <cofactor evidence="5">
        <name>[2Fe-2S] cluster</name>
        <dbReference type="ChEBI" id="CHEBI:190135"/>
    </cofactor>
</comment>
<reference evidence="7 8" key="1">
    <citation type="journal article" date="2007" name="Science">
        <title>Sea anemone genome reveals ancestral eumetazoan gene repertoire and genomic organization.</title>
        <authorList>
            <person name="Putnam N.H."/>
            <person name="Srivastava M."/>
            <person name="Hellsten U."/>
            <person name="Dirks B."/>
            <person name="Chapman J."/>
            <person name="Salamov A."/>
            <person name="Terry A."/>
            <person name="Shapiro H."/>
            <person name="Lindquist E."/>
            <person name="Kapitonov V.V."/>
            <person name="Jurka J."/>
            <person name="Genikhovich G."/>
            <person name="Grigoriev I.V."/>
            <person name="Lucas S.M."/>
            <person name="Steele R.E."/>
            <person name="Finnerty J.R."/>
            <person name="Technau U."/>
            <person name="Martindale M.Q."/>
            <person name="Rokhsar D.S."/>
        </authorList>
    </citation>
    <scope>NUCLEOTIDE SEQUENCE [LARGE SCALE GENOMIC DNA]</scope>
    <source>
        <strain evidence="8">CH2 X CH6</strain>
    </source>
</reference>
<evidence type="ECO:0000256" key="5">
    <source>
        <dbReference type="ARBA" id="ARBA00034078"/>
    </source>
</evidence>
<dbReference type="InParanoid" id="A7RHW5"/>
<keyword evidence="1" id="KW-0001">2Fe-2S</keyword>
<dbReference type="OMA" id="DGAHKNL"/>
<evidence type="ECO:0000256" key="4">
    <source>
        <dbReference type="ARBA" id="ARBA00023014"/>
    </source>
</evidence>
<evidence type="ECO:0000256" key="1">
    <source>
        <dbReference type="ARBA" id="ARBA00022714"/>
    </source>
</evidence>
<dbReference type="Pfam" id="PF09360">
    <property type="entry name" value="zf-CDGSH"/>
    <property type="match status" value="1"/>
</dbReference>
<dbReference type="InterPro" id="IPR042216">
    <property type="entry name" value="MitoNEET_CISD"/>
</dbReference>
<proteinExistence type="predicted"/>
<feature type="domain" description="Iron-binding zinc finger CDGSH type" evidence="6">
    <location>
        <begin position="39"/>
        <end position="73"/>
    </location>
</feature>
<dbReference type="GO" id="GO:0051537">
    <property type="term" value="F:2 iron, 2 sulfur cluster binding"/>
    <property type="evidence" value="ECO:0000318"/>
    <property type="project" value="GO_Central"/>
</dbReference>
<gene>
    <name evidence="7" type="ORF">NEMVEDRAFT_v1g81828</name>
</gene>
<evidence type="ECO:0000256" key="3">
    <source>
        <dbReference type="ARBA" id="ARBA00023004"/>
    </source>
</evidence>
<keyword evidence="8" id="KW-1185">Reference proteome</keyword>
<evidence type="ECO:0000259" key="6">
    <source>
        <dbReference type="SMART" id="SM00704"/>
    </source>
</evidence>
<keyword evidence="2" id="KW-0479">Metal-binding</keyword>
<dbReference type="eggNOG" id="KOG4605">
    <property type="taxonomic scope" value="Eukaryota"/>
</dbReference>
<evidence type="ECO:0000256" key="2">
    <source>
        <dbReference type="ARBA" id="ARBA00022723"/>
    </source>
</evidence>
<dbReference type="PANTHER" id="PTHR46491">
    <property type="entry name" value="CDGSH IRON SULFUR DOMAIN PROTEIN HOMOLOG"/>
    <property type="match status" value="1"/>
</dbReference>
<protein>
    <recommendedName>
        <fullName evidence="6">Iron-binding zinc finger CDGSH type domain-containing protein</fullName>
    </recommendedName>
</protein>
<dbReference type="PhylomeDB" id="A7RHW5"/>
<dbReference type="HOGENOM" id="CLU_145019_2_1_1"/>
<organism evidence="7 8">
    <name type="scientific">Nematostella vectensis</name>
    <name type="common">Starlet sea anemone</name>
    <dbReference type="NCBI Taxonomy" id="45351"/>
    <lineage>
        <taxon>Eukaryota</taxon>
        <taxon>Metazoa</taxon>
        <taxon>Cnidaria</taxon>
        <taxon>Anthozoa</taxon>
        <taxon>Hexacorallia</taxon>
        <taxon>Actiniaria</taxon>
        <taxon>Edwardsiidae</taxon>
        <taxon>Nematostella</taxon>
    </lineage>
</organism>
<dbReference type="GO" id="GO:0005739">
    <property type="term" value="C:mitochondrion"/>
    <property type="evidence" value="ECO:0000318"/>
    <property type="project" value="GO_Central"/>
</dbReference>
<accession>A7RHW5</accession>
<dbReference type="STRING" id="45351.A7RHW5"/>
<dbReference type="InterPro" id="IPR052950">
    <property type="entry name" value="CISD"/>
</dbReference>
<dbReference type="Gene3D" id="3.40.5.90">
    <property type="entry name" value="CDGSH iron-sulfur domain, mitoNEET-type"/>
    <property type="match status" value="2"/>
</dbReference>
<keyword evidence="3" id="KW-0408">Iron</keyword>
<feature type="non-terminal residue" evidence="7">
    <location>
        <position position="1"/>
    </location>
</feature>
<evidence type="ECO:0000313" key="7">
    <source>
        <dbReference type="EMBL" id="EDO48925.1"/>
    </source>
</evidence>
<dbReference type="GO" id="GO:0051604">
    <property type="term" value="P:protein maturation"/>
    <property type="evidence" value="ECO:0000318"/>
    <property type="project" value="GO_Central"/>
</dbReference>
<dbReference type="AlphaFoldDB" id="A7RHW5"/>
<dbReference type="EMBL" id="DS469511">
    <property type="protein sequence ID" value="EDO48925.1"/>
    <property type="molecule type" value="Genomic_DNA"/>
</dbReference>
<dbReference type="PANTHER" id="PTHR46491:SF3">
    <property type="entry name" value="CDGSH IRON-SULFUR DOMAIN-CONTAINING PROTEIN 3, MITOCHONDRIAL"/>
    <property type="match status" value="1"/>
</dbReference>
<dbReference type="InterPro" id="IPR018967">
    <property type="entry name" value="FeS-contain_CDGSH-typ"/>
</dbReference>